<evidence type="ECO:0000313" key="2">
    <source>
        <dbReference type="EMBL" id="CEG22547.1"/>
    </source>
</evidence>
<sequence length="441" mass="47319">MLGINRKLQELEQQGTIIKVGLVGAGQMGRGMVSQIESMAGMRVVITADIQLENAAKAYTKSGVAISDVVKTDQAAEASEAVKAGKVVATTDAKLVTALPEVDVVVDATGVPDIGAKIAWDAILNKKHIVMLNVEADVTIGPLLKKMADASGVVYTGTAGDEPGAIMELYDFADALGFEVVALGKGKNNPLNLAANPDTAAEEAARKGASPKMLASFQDGTKTMVEMTAVANATGFLPDKPGMHGFVSDVKGLPELFKLKEQGGKVDHKRIVEYINGIAPGVFAIVASEKEEVNHEMHYLSMGEGPNYVLYRPYHLTSLETPISIARAFIFNEATIAPWKGLQAETVAVAKTDLEEGQFLDSIGGFTVYGTILSAQAAKDKQALPMGLVDRHVQLKRAIKKGEIITYGDVVQTKESTIWRLRRMQDEMFVEKEQKVHPINV</sequence>
<evidence type="ECO:0000259" key="1">
    <source>
        <dbReference type="SMART" id="SM00858"/>
    </source>
</evidence>
<dbReference type="Pfam" id="PF03447">
    <property type="entry name" value="NAD_binding_3"/>
    <property type="match status" value="1"/>
</dbReference>
<protein>
    <submittedName>
        <fullName evidence="2">3-hydroxybutyryl-CoA dehydrogenase</fullName>
    </submittedName>
</protein>
<organism evidence="2 3">
    <name type="scientific">Planococcus massiliensis</name>
    <dbReference type="NCBI Taxonomy" id="1499687"/>
    <lineage>
        <taxon>Bacteria</taxon>
        <taxon>Bacillati</taxon>
        <taxon>Bacillota</taxon>
        <taxon>Bacilli</taxon>
        <taxon>Bacillales</taxon>
        <taxon>Caryophanaceae</taxon>
        <taxon>Planococcus</taxon>
    </lineage>
</organism>
<evidence type="ECO:0000313" key="3">
    <source>
        <dbReference type="Proteomes" id="UP000043699"/>
    </source>
</evidence>
<proteinExistence type="predicted"/>
<dbReference type="Proteomes" id="UP000043699">
    <property type="component" value="Unassembled WGS sequence"/>
</dbReference>
<dbReference type="STRING" id="1499687.BN1080_01476"/>
<dbReference type="EMBL" id="CCXS01000001">
    <property type="protein sequence ID" value="CEG22547.1"/>
    <property type="molecule type" value="Genomic_DNA"/>
</dbReference>
<dbReference type="GO" id="GO:0016491">
    <property type="term" value="F:oxidoreductase activity"/>
    <property type="evidence" value="ECO:0007669"/>
    <property type="project" value="InterPro"/>
</dbReference>
<dbReference type="Pfam" id="PF21135">
    <property type="entry name" value="DRL_cat"/>
    <property type="match status" value="1"/>
</dbReference>
<gene>
    <name evidence="2" type="ORF">BN1080_01476</name>
</gene>
<dbReference type="InterPro" id="IPR005106">
    <property type="entry name" value="Asp/hSer_DH_NAD-bd"/>
</dbReference>
<keyword evidence="3" id="KW-1185">Reference proteome</keyword>
<name>A0A098EL63_9BACL</name>
<dbReference type="RefSeq" id="WP_052651349.1">
    <property type="nucleotide sequence ID" value="NZ_CCXS01000001.1"/>
</dbReference>
<dbReference type="SMART" id="SM00858">
    <property type="entry name" value="SAF"/>
    <property type="match status" value="1"/>
</dbReference>
<dbReference type="OrthoDB" id="9777844at2"/>
<dbReference type="GO" id="GO:0050661">
    <property type="term" value="F:NADP binding"/>
    <property type="evidence" value="ECO:0007669"/>
    <property type="project" value="InterPro"/>
</dbReference>
<dbReference type="SUPFAM" id="SSF51735">
    <property type="entry name" value="NAD(P)-binding Rossmann-fold domains"/>
    <property type="match status" value="1"/>
</dbReference>
<feature type="domain" description="SAF" evidence="1">
    <location>
        <begin position="345"/>
        <end position="411"/>
    </location>
</feature>
<dbReference type="AlphaFoldDB" id="A0A098EL63"/>
<dbReference type="InterPro" id="IPR013974">
    <property type="entry name" value="SAF"/>
</dbReference>
<reference evidence="2 3" key="1">
    <citation type="submission" date="2014-09" db="EMBL/GenBank/DDBJ databases">
        <authorList>
            <person name="Urmite Genomes Urmite Genomes"/>
        </authorList>
    </citation>
    <scope>NUCLEOTIDE SEQUENCE [LARGE SCALE GENOMIC DNA]</scope>
    <source>
        <strain evidence="2 3">ES2</strain>
    </source>
</reference>
<accession>A0A098EL63</accession>
<dbReference type="PANTHER" id="PTHR37850">
    <property type="entry name" value="STRU PROTEIN"/>
    <property type="match status" value="1"/>
</dbReference>
<dbReference type="PANTHER" id="PTHR37850:SF2">
    <property type="entry name" value="SAF DOMAIN PROTEIN"/>
    <property type="match status" value="1"/>
</dbReference>
<dbReference type="InterPro" id="IPR036291">
    <property type="entry name" value="NAD(P)-bd_dom_sf"/>
</dbReference>
<dbReference type="CDD" id="cd11616">
    <property type="entry name" value="SAF_DH_OX_like"/>
    <property type="match status" value="1"/>
</dbReference>
<dbReference type="InterPro" id="IPR048423">
    <property type="entry name" value="DRL_cat"/>
</dbReference>
<dbReference type="Gene3D" id="3.40.50.720">
    <property type="entry name" value="NAD(P)-binding Rossmann-like Domain"/>
    <property type="match status" value="1"/>
</dbReference>